<dbReference type="InterPro" id="IPR050391">
    <property type="entry name" value="Mito_Metabolite_Transporter"/>
</dbReference>
<keyword evidence="4 10" id="KW-0812">Transmembrane</keyword>
<comment type="similarity">
    <text evidence="2 11">Belongs to the mitochondrial carrier (TC 2.A.29) family.</text>
</comment>
<dbReference type="PANTHER" id="PTHR45618">
    <property type="entry name" value="MITOCHONDRIAL DICARBOXYLATE CARRIER-RELATED"/>
    <property type="match status" value="1"/>
</dbReference>
<evidence type="ECO:0000256" key="12">
    <source>
        <dbReference type="SAM" id="Phobius"/>
    </source>
</evidence>
<keyword evidence="14" id="KW-1185">Reference proteome</keyword>
<keyword evidence="3 11" id="KW-0813">Transport</keyword>
<keyword evidence="7 12" id="KW-1133">Transmembrane helix</keyword>
<evidence type="ECO:0000256" key="11">
    <source>
        <dbReference type="RuleBase" id="RU000488"/>
    </source>
</evidence>
<evidence type="ECO:0000256" key="10">
    <source>
        <dbReference type="PROSITE-ProRule" id="PRU00282"/>
    </source>
</evidence>
<dbReference type="SUPFAM" id="SSF103506">
    <property type="entry name" value="Mitochondrial carrier"/>
    <property type="match status" value="1"/>
</dbReference>
<evidence type="ECO:0000256" key="4">
    <source>
        <dbReference type="ARBA" id="ARBA00022692"/>
    </source>
</evidence>
<dbReference type="Gene3D" id="1.50.40.10">
    <property type="entry name" value="Mitochondrial carrier domain"/>
    <property type="match status" value="1"/>
</dbReference>
<gene>
    <name evidence="13" type="ORF">GPECTOR_2g1292</name>
</gene>
<evidence type="ECO:0000313" key="13">
    <source>
        <dbReference type="EMBL" id="KXZ55742.1"/>
    </source>
</evidence>
<feature type="repeat" description="Solcar" evidence="10">
    <location>
        <begin position="103"/>
        <end position="194"/>
    </location>
</feature>
<comment type="subcellular location">
    <subcellularLocation>
        <location evidence="1">Mitochondrion inner membrane</location>
        <topology evidence="1">Multi-pass membrane protein</topology>
    </subcellularLocation>
</comment>
<feature type="repeat" description="Solcar" evidence="10">
    <location>
        <begin position="11"/>
        <end position="93"/>
    </location>
</feature>
<evidence type="ECO:0000313" key="14">
    <source>
        <dbReference type="Proteomes" id="UP000075714"/>
    </source>
</evidence>
<dbReference type="GO" id="GO:0055085">
    <property type="term" value="P:transmembrane transport"/>
    <property type="evidence" value="ECO:0007669"/>
    <property type="project" value="InterPro"/>
</dbReference>
<organism evidence="13 14">
    <name type="scientific">Gonium pectorale</name>
    <name type="common">Green alga</name>
    <dbReference type="NCBI Taxonomy" id="33097"/>
    <lineage>
        <taxon>Eukaryota</taxon>
        <taxon>Viridiplantae</taxon>
        <taxon>Chlorophyta</taxon>
        <taxon>core chlorophytes</taxon>
        <taxon>Chlorophyceae</taxon>
        <taxon>CS clade</taxon>
        <taxon>Chlamydomonadales</taxon>
        <taxon>Volvocaceae</taxon>
        <taxon>Gonium</taxon>
    </lineage>
</organism>
<comment type="caution">
    <text evidence="13">The sequence shown here is derived from an EMBL/GenBank/DDBJ whole genome shotgun (WGS) entry which is preliminary data.</text>
</comment>
<evidence type="ECO:0000256" key="3">
    <source>
        <dbReference type="ARBA" id="ARBA00022448"/>
    </source>
</evidence>
<feature type="transmembrane region" description="Helical" evidence="12">
    <location>
        <begin position="206"/>
        <end position="226"/>
    </location>
</feature>
<dbReference type="Pfam" id="PF00153">
    <property type="entry name" value="Mito_carr"/>
    <property type="match status" value="3"/>
</dbReference>
<dbReference type="AlphaFoldDB" id="A0A150H194"/>
<dbReference type="InterPro" id="IPR002067">
    <property type="entry name" value="MCP"/>
</dbReference>
<name>A0A150H194_GONPE</name>
<reference evidence="14" key="1">
    <citation type="journal article" date="2016" name="Nat. Commun.">
        <title>The Gonium pectorale genome demonstrates co-option of cell cycle regulation during the evolution of multicellularity.</title>
        <authorList>
            <person name="Hanschen E.R."/>
            <person name="Marriage T.N."/>
            <person name="Ferris P.J."/>
            <person name="Hamaji T."/>
            <person name="Toyoda A."/>
            <person name="Fujiyama A."/>
            <person name="Neme R."/>
            <person name="Noguchi H."/>
            <person name="Minakuchi Y."/>
            <person name="Suzuki M."/>
            <person name="Kawai-Toyooka H."/>
            <person name="Smith D.R."/>
            <person name="Sparks H."/>
            <person name="Anderson J."/>
            <person name="Bakaric R."/>
            <person name="Luria V."/>
            <person name="Karger A."/>
            <person name="Kirschner M.W."/>
            <person name="Durand P.M."/>
            <person name="Michod R.E."/>
            <person name="Nozaki H."/>
            <person name="Olson B.J."/>
        </authorList>
    </citation>
    <scope>NUCLEOTIDE SEQUENCE [LARGE SCALE GENOMIC DNA]</scope>
    <source>
        <strain evidence="14">NIES-2863</strain>
    </source>
</reference>
<dbReference type="PROSITE" id="PS50920">
    <property type="entry name" value="SOLCAR"/>
    <property type="match status" value="3"/>
</dbReference>
<evidence type="ECO:0000256" key="2">
    <source>
        <dbReference type="ARBA" id="ARBA00006375"/>
    </source>
</evidence>
<evidence type="ECO:0000256" key="9">
    <source>
        <dbReference type="ARBA" id="ARBA00023136"/>
    </source>
</evidence>
<dbReference type="GO" id="GO:0005743">
    <property type="term" value="C:mitochondrial inner membrane"/>
    <property type="evidence" value="ECO:0007669"/>
    <property type="project" value="UniProtKB-SubCell"/>
</dbReference>
<keyword evidence="5" id="KW-0677">Repeat</keyword>
<dbReference type="FunFam" id="1.50.40.10:FF:000009">
    <property type="entry name" value="Mitochondrial 2-oxoglutarate/malate carrier protein"/>
    <property type="match status" value="1"/>
</dbReference>
<dbReference type="OrthoDB" id="756301at2759"/>
<evidence type="ECO:0000256" key="7">
    <source>
        <dbReference type="ARBA" id="ARBA00022989"/>
    </source>
</evidence>
<keyword evidence="6" id="KW-0999">Mitochondrion inner membrane</keyword>
<sequence length="299" mass="31666">MSNQGQPPAAWKAAKPFVNGGLSGMLATCIIQPIDMVKVRIQLGAKGSPLAVGREIAAKDGIGALYKGLSAGLLRQATYTTTRLGVFNVISEDLKRRNDGKNLPLWQKAVAGLSAGAIGALVGSPADLTLIRMQADSTLPPEQRRNYKGVGDAFVRIVREDGVGGLFRGATPTVVRAMALNMGMLASNDQAKEMIESAGFAKGGSVSVLGGACIAGFLASACSLPFDFIKTRMQKMTPNPDGTMPYKGPVDCALQTLKNEGPFKFYTGFPTYCIRIAPHVMFTLVFMDALPKLQKPLGL</sequence>
<dbReference type="InterPro" id="IPR018108">
    <property type="entry name" value="MCP_transmembrane"/>
</dbReference>
<evidence type="ECO:0000256" key="5">
    <source>
        <dbReference type="ARBA" id="ARBA00022737"/>
    </source>
</evidence>
<evidence type="ECO:0000256" key="8">
    <source>
        <dbReference type="ARBA" id="ARBA00023128"/>
    </source>
</evidence>
<keyword evidence="9 10" id="KW-0472">Membrane</keyword>
<keyword evidence="8" id="KW-0496">Mitochondrion</keyword>
<feature type="repeat" description="Solcar" evidence="10">
    <location>
        <begin position="203"/>
        <end position="293"/>
    </location>
</feature>
<evidence type="ECO:0000256" key="6">
    <source>
        <dbReference type="ARBA" id="ARBA00022792"/>
    </source>
</evidence>
<dbReference type="Proteomes" id="UP000075714">
    <property type="component" value="Unassembled WGS sequence"/>
</dbReference>
<proteinExistence type="inferred from homology"/>
<evidence type="ECO:0000256" key="1">
    <source>
        <dbReference type="ARBA" id="ARBA00004448"/>
    </source>
</evidence>
<accession>A0A150H194</accession>
<protein>
    <submittedName>
        <fullName evidence="13">Uncharacterized protein</fullName>
    </submittedName>
</protein>
<dbReference type="InterPro" id="IPR023395">
    <property type="entry name" value="MCP_dom_sf"/>
</dbReference>
<dbReference type="EMBL" id="LSYV01000003">
    <property type="protein sequence ID" value="KXZ55742.1"/>
    <property type="molecule type" value="Genomic_DNA"/>
</dbReference>
<dbReference type="PRINTS" id="PR00926">
    <property type="entry name" value="MITOCARRIER"/>
</dbReference>
<dbReference type="STRING" id="33097.A0A150H194"/>